<keyword evidence="3" id="KW-1185">Reference proteome</keyword>
<evidence type="ECO:0000313" key="2">
    <source>
        <dbReference type="EMBL" id="KAF2109879.1"/>
    </source>
</evidence>
<dbReference type="PROSITE" id="PS50181">
    <property type="entry name" value="FBOX"/>
    <property type="match status" value="1"/>
</dbReference>
<organism evidence="2 3">
    <name type="scientific">Lophiotrema nucula</name>
    <dbReference type="NCBI Taxonomy" id="690887"/>
    <lineage>
        <taxon>Eukaryota</taxon>
        <taxon>Fungi</taxon>
        <taxon>Dikarya</taxon>
        <taxon>Ascomycota</taxon>
        <taxon>Pezizomycotina</taxon>
        <taxon>Dothideomycetes</taxon>
        <taxon>Pleosporomycetidae</taxon>
        <taxon>Pleosporales</taxon>
        <taxon>Lophiotremataceae</taxon>
        <taxon>Lophiotrema</taxon>
    </lineage>
</organism>
<dbReference type="Proteomes" id="UP000799770">
    <property type="component" value="Unassembled WGS sequence"/>
</dbReference>
<dbReference type="EMBL" id="ML977340">
    <property type="protein sequence ID" value="KAF2109879.1"/>
    <property type="molecule type" value="Genomic_DNA"/>
</dbReference>
<sequence>MASNLGPLLALPTEILQQIVTPLPIESVIALAITCKKALDMFGTSLEGFQRMPNRIERSRFIIALERDCPGYYSDTVLRRKIPNFFPNNAALFRSSPPACPRNVFHILEEFDYEISWQHLALALKRHHLGASHGISLDTFKVHKKQAIHDVRCVFLTSQLRLDGDPPVGAGPGPETIERNVDITVTPKIVENYLLLKSVYKIPYDESEARDLDLTACRTLDLRLCRHVGTKARGEPWFDNSLSILLWSPPPHEMRDFRTWWYPCGDPWCDCQEDRNQDDLDYNECLGSQPPFLDSGLQQCAFCFTEYQLKVEQAPSEAHIVITVYHNLGHGKSKGSPAWDPENRVWKAFAGTKKDHECHDRYTDFIW</sequence>
<accession>A0A6A5YRQ6</accession>
<feature type="domain" description="F-box" evidence="1">
    <location>
        <begin position="5"/>
        <end position="52"/>
    </location>
</feature>
<dbReference type="AlphaFoldDB" id="A0A6A5YRQ6"/>
<evidence type="ECO:0000313" key="3">
    <source>
        <dbReference type="Proteomes" id="UP000799770"/>
    </source>
</evidence>
<name>A0A6A5YRQ6_9PLEO</name>
<evidence type="ECO:0000259" key="1">
    <source>
        <dbReference type="PROSITE" id="PS50181"/>
    </source>
</evidence>
<dbReference type="InterPro" id="IPR001810">
    <property type="entry name" value="F-box_dom"/>
</dbReference>
<proteinExistence type="predicted"/>
<gene>
    <name evidence="2" type="ORF">BDV96DRAFT_604367</name>
</gene>
<reference evidence="2" key="1">
    <citation type="journal article" date="2020" name="Stud. Mycol.">
        <title>101 Dothideomycetes genomes: a test case for predicting lifestyles and emergence of pathogens.</title>
        <authorList>
            <person name="Haridas S."/>
            <person name="Albert R."/>
            <person name="Binder M."/>
            <person name="Bloem J."/>
            <person name="Labutti K."/>
            <person name="Salamov A."/>
            <person name="Andreopoulos B."/>
            <person name="Baker S."/>
            <person name="Barry K."/>
            <person name="Bills G."/>
            <person name="Bluhm B."/>
            <person name="Cannon C."/>
            <person name="Castanera R."/>
            <person name="Culley D."/>
            <person name="Daum C."/>
            <person name="Ezra D."/>
            <person name="Gonzalez J."/>
            <person name="Henrissat B."/>
            <person name="Kuo A."/>
            <person name="Liang C."/>
            <person name="Lipzen A."/>
            <person name="Lutzoni F."/>
            <person name="Magnuson J."/>
            <person name="Mondo S."/>
            <person name="Nolan M."/>
            <person name="Ohm R."/>
            <person name="Pangilinan J."/>
            <person name="Park H.-J."/>
            <person name="Ramirez L."/>
            <person name="Alfaro M."/>
            <person name="Sun H."/>
            <person name="Tritt A."/>
            <person name="Yoshinaga Y."/>
            <person name="Zwiers L.-H."/>
            <person name="Turgeon B."/>
            <person name="Goodwin S."/>
            <person name="Spatafora J."/>
            <person name="Crous P."/>
            <person name="Grigoriev I."/>
        </authorList>
    </citation>
    <scope>NUCLEOTIDE SEQUENCE</scope>
    <source>
        <strain evidence="2">CBS 627.86</strain>
    </source>
</reference>
<protein>
    <recommendedName>
        <fullName evidence="1">F-box domain-containing protein</fullName>
    </recommendedName>
</protein>
<dbReference type="OrthoDB" id="3793934at2759"/>